<keyword evidence="3 6" id="KW-0812">Transmembrane</keyword>
<dbReference type="GO" id="GO:0009977">
    <property type="term" value="F:proton motive force dependent protein transmembrane transporter activity"/>
    <property type="evidence" value="ECO:0007669"/>
    <property type="project" value="TreeGrafter"/>
</dbReference>
<feature type="transmembrane region" description="Helical" evidence="6">
    <location>
        <begin position="93"/>
        <end position="114"/>
    </location>
</feature>
<dbReference type="GO" id="GO:0043953">
    <property type="term" value="P:protein transport by the Tat complex"/>
    <property type="evidence" value="ECO:0007669"/>
    <property type="project" value="TreeGrafter"/>
</dbReference>
<evidence type="ECO:0000256" key="2">
    <source>
        <dbReference type="ARBA" id="ARBA00008882"/>
    </source>
</evidence>
<keyword evidence="8" id="KW-1185">Reference proteome</keyword>
<organism evidence="7 8">
    <name type="scientific">Colocasia esculenta</name>
    <name type="common">Wild taro</name>
    <name type="synonym">Arum esculentum</name>
    <dbReference type="NCBI Taxonomy" id="4460"/>
    <lineage>
        <taxon>Eukaryota</taxon>
        <taxon>Viridiplantae</taxon>
        <taxon>Streptophyta</taxon>
        <taxon>Embryophyta</taxon>
        <taxon>Tracheophyta</taxon>
        <taxon>Spermatophyta</taxon>
        <taxon>Magnoliopsida</taxon>
        <taxon>Liliopsida</taxon>
        <taxon>Araceae</taxon>
        <taxon>Aroideae</taxon>
        <taxon>Colocasieae</taxon>
        <taxon>Colocasia</taxon>
    </lineage>
</organism>
<evidence type="ECO:0000256" key="5">
    <source>
        <dbReference type="ARBA" id="ARBA00023136"/>
    </source>
</evidence>
<comment type="subcellular location">
    <subcellularLocation>
        <location evidence="1">Membrane</location>
        <topology evidence="1">Multi-pass membrane protein</topology>
    </subcellularLocation>
</comment>
<protein>
    <submittedName>
        <fullName evidence="7">Uncharacterized protein</fullName>
    </submittedName>
</protein>
<accession>A0A843WPZ8</accession>
<keyword evidence="5 6" id="KW-0472">Membrane</keyword>
<dbReference type="GO" id="GO:0033281">
    <property type="term" value="C:TAT protein transport complex"/>
    <property type="evidence" value="ECO:0007669"/>
    <property type="project" value="TreeGrafter"/>
</dbReference>
<evidence type="ECO:0000313" key="8">
    <source>
        <dbReference type="Proteomes" id="UP000652761"/>
    </source>
</evidence>
<dbReference type="OrthoDB" id="36838at2759"/>
<feature type="transmembrane region" description="Helical" evidence="6">
    <location>
        <begin position="120"/>
        <end position="140"/>
    </location>
</feature>
<dbReference type="AlphaFoldDB" id="A0A843WPZ8"/>
<dbReference type="PANTHER" id="PTHR30371">
    <property type="entry name" value="SEC-INDEPENDENT PROTEIN TRANSLOCASE PROTEIN TATC"/>
    <property type="match status" value="1"/>
</dbReference>
<dbReference type="InterPro" id="IPR002033">
    <property type="entry name" value="TatC"/>
</dbReference>
<dbReference type="GO" id="GO:0065002">
    <property type="term" value="P:intracellular protein transmembrane transport"/>
    <property type="evidence" value="ECO:0007669"/>
    <property type="project" value="TreeGrafter"/>
</dbReference>
<gene>
    <name evidence="7" type="ORF">Taro_045636</name>
</gene>
<evidence type="ECO:0000256" key="6">
    <source>
        <dbReference type="SAM" id="Phobius"/>
    </source>
</evidence>
<comment type="caution">
    <text evidence="7">The sequence shown here is derived from an EMBL/GenBank/DDBJ whole genome shotgun (WGS) entry which is preliminary data.</text>
</comment>
<name>A0A843WPZ8_COLES</name>
<dbReference type="PANTHER" id="PTHR30371:SF0">
    <property type="entry name" value="SEC-INDEPENDENT PROTEIN TRANSLOCASE PROTEIN TATC, CHLOROPLASTIC-RELATED"/>
    <property type="match status" value="1"/>
</dbReference>
<proteinExistence type="inferred from homology"/>
<keyword evidence="4 6" id="KW-1133">Transmembrane helix</keyword>
<sequence>MYGYVAASFVGCVYITYNVISTMFMIRHLFKEALQGMLGMVNKIKSFFRMMSIFDQLRQRIFVSVLLVVGAAMFLLYNLSWDKLAYLSQGIKCCLSGLWRYVVVGAVVAAAVLTPSTDPLTQVLLAGPLMGLYLGGAWVMKKQNFGIKEDTTFIAGMAVYRIRTVPTLTSELKKFILRSHFSLDVQEAIEMK</sequence>
<evidence type="ECO:0000256" key="4">
    <source>
        <dbReference type="ARBA" id="ARBA00022989"/>
    </source>
</evidence>
<evidence type="ECO:0000256" key="1">
    <source>
        <dbReference type="ARBA" id="ARBA00004141"/>
    </source>
</evidence>
<comment type="similarity">
    <text evidence="2">Belongs to the TatC family.</text>
</comment>
<feature type="transmembrane region" description="Helical" evidence="6">
    <location>
        <begin position="7"/>
        <end position="30"/>
    </location>
</feature>
<reference evidence="7" key="1">
    <citation type="submission" date="2017-07" db="EMBL/GenBank/DDBJ databases">
        <title>Taro Niue Genome Assembly and Annotation.</title>
        <authorList>
            <person name="Atibalentja N."/>
            <person name="Keating K."/>
            <person name="Fields C.J."/>
        </authorList>
    </citation>
    <scope>NUCLEOTIDE SEQUENCE</scope>
    <source>
        <strain evidence="7">Niue_2</strain>
        <tissue evidence="7">Leaf</tissue>
    </source>
</reference>
<feature type="transmembrane region" description="Helical" evidence="6">
    <location>
        <begin position="61"/>
        <end position="81"/>
    </location>
</feature>
<dbReference type="Pfam" id="PF00902">
    <property type="entry name" value="TatC"/>
    <property type="match status" value="1"/>
</dbReference>
<dbReference type="Proteomes" id="UP000652761">
    <property type="component" value="Unassembled WGS sequence"/>
</dbReference>
<dbReference type="EMBL" id="NMUH01005424">
    <property type="protein sequence ID" value="MQM12712.1"/>
    <property type="molecule type" value="Genomic_DNA"/>
</dbReference>
<evidence type="ECO:0000256" key="3">
    <source>
        <dbReference type="ARBA" id="ARBA00022692"/>
    </source>
</evidence>
<evidence type="ECO:0000313" key="7">
    <source>
        <dbReference type="EMBL" id="MQM12712.1"/>
    </source>
</evidence>